<evidence type="ECO:0000256" key="2">
    <source>
        <dbReference type="ARBA" id="ARBA00022448"/>
    </source>
</evidence>
<keyword evidence="3" id="KW-0967">Endosome</keyword>
<keyword evidence="8" id="KW-0675">Receptor</keyword>
<proteinExistence type="predicted"/>
<dbReference type="GO" id="GO:0072666">
    <property type="term" value="P:establishment of protein localization to vacuole"/>
    <property type="evidence" value="ECO:0007669"/>
    <property type="project" value="UniProtKB-ARBA"/>
</dbReference>
<dbReference type="InterPro" id="IPR000366">
    <property type="entry name" value="GPCR_STE2"/>
</dbReference>
<dbReference type="AlphaFoldDB" id="A0A8H4LQS1"/>
<evidence type="ECO:0000313" key="9">
    <source>
        <dbReference type="Proteomes" id="UP000554235"/>
    </source>
</evidence>
<evidence type="ECO:0000256" key="6">
    <source>
        <dbReference type="SAM" id="Phobius"/>
    </source>
</evidence>
<feature type="transmembrane region" description="Helical" evidence="6">
    <location>
        <begin position="250"/>
        <end position="271"/>
    </location>
</feature>
<evidence type="ECO:0000256" key="5">
    <source>
        <dbReference type="PROSITE-ProRule" id="PRU00644"/>
    </source>
</evidence>
<keyword evidence="4 5" id="KW-0653">Protein transport</keyword>
<dbReference type="GO" id="GO:0043162">
    <property type="term" value="P:ubiquitin-dependent protein catabolic process via the multivesicular body sorting pathway"/>
    <property type="evidence" value="ECO:0007669"/>
    <property type="project" value="UniProtKB-ARBA"/>
</dbReference>
<dbReference type="Pfam" id="PF02116">
    <property type="entry name" value="STE2"/>
    <property type="match status" value="1"/>
</dbReference>
<keyword evidence="6" id="KW-1133">Transmembrane helix</keyword>
<dbReference type="GO" id="GO:0004932">
    <property type="term" value="F:mating-type factor pheromone receptor activity"/>
    <property type="evidence" value="ECO:0007669"/>
    <property type="project" value="InterPro"/>
</dbReference>
<dbReference type="Gene3D" id="6.10.140.820">
    <property type="match status" value="1"/>
</dbReference>
<dbReference type="Proteomes" id="UP000554235">
    <property type="component" value="Unassembled WGS sequence"/>
</dbReference>
<feature type="transmembrane region" description="Helical" evidence="6">
    <location>
        <begin position="444"/>
        <end position="463"/>
    </location>
</feature>
<evidence type="ECO:0000256" key="3">
    <source>
        <dbReference type="ARBA" id="ARBA00022753"/>
    </source>
</evidence>
<keyword evidence="2 5" id="KW-0813">Transport</keyword>
<feature type="domain" description="SB" evidence="7">
    <location>
        <begin position="69"/>
        <end position="137"/>
    </location>
</feature>
<dbReference type="GO" id="GO:0038038">
    <property type="term" value="C:G protein-coupled receptor homodimeric complex"/>
    <property type="evidence" value="ECO:0007669"/>
    <property type="project" value="TreeGrafter"/>
</dbReference>
<dbReference type="InterPro" id="IPR017916">
    <property type="entry name" value="SB_dom"/>
</dbReference>
<feature type="transmembrane region" description="Helical" evidence="6">
    <location>
        <begin position="297"/>
        <end position="316"/>
    </location>
</feature>
<dbReference type="Pfam" id="PF09454">
    <property type="entry name" value="Vps23_core"/>
    <property type="match status" value="1"/>
</dbReference>
<keyword evidence="9" id="KW-1185">Reference proteome</keyword>
<feature type="transmembrane region" description="Helical" evidence="6">
    <location>
        <begin position="416"/>
        <end position="438"/>
    </location>
</feature>
<name>A0A8H4LQS1_9HYPO</name>
<dbReference type="GO" id="GO:0005768">
    <property type="term" value="C:endosome"/>
    <property type="evidence" value="ECO:0007669"/>
    <property type="project" value="UniProtKB-SubCell"/>
</dbReference>
<feature type="transmembrane region" description="Helical" evidence="6">
    <location>
        <begin position="214"/>
        <end position="238"/>
    </location>
</feature>
<feature type="transmembrane region" description="Helical" evidence="6">
    <location>
        <begin position="371"/>
        <end position="396"/>
    </location>
</feature>
<dbReference type="GO" id="GO:0000750">
    <property type="term" value="P:pheromone-dependent signal transduction involved in conjugation with cellular fusion"/>
    <property type="evidence" value="ECO:0007669"/>
    <property type="project" value="TreeGrafter"/>
</dbReference>
<dbReference type="InterPro" id="IPR037202">
    <property type="entry name" value="ESCRT_assembly_dom"/>
</dbReference>
<dbReference type="PANTHER" id="PTHR28009">
    <property type="entry name" value="PHEROMONE ALPHA FACTOR RECEPTOR"/>
    <property type="match status" value="1"/>
</dbReference>
<evidence type="ECO:0000256" key="1">
    <source>
        <dbReference type="ARBA" id="ARBA00004177"/>
    </source>
</evidence>
<keyword evidence="6" id="KW-0472">Membrane</keyword>
<dbReference type="SUPFAM" id="SSF140111">
    <property type="entry name" value="Endosomal sorting complex assembly domain"/>
    <property type="match status" value="1"/>
</dbReference>
<keyword evidence="6" id="KW-0812">Transmembrane</keyword>
<dbReference type="EMBL" id="JAADYS010000134">
    <property type="protein sequence ID" value="KAF4472056.1"/>
    <property type="molecule type" value="Genomic_DNA"/>
</dbReference>
<comment type="subcellular location">
    <subcellularLocation>
        <location evidence="1">Endosome</location>
    </subcellularLocation>
</comment>
<evidence type="ECO:0000256" key="4">
    <source>
        <dbReference type="ARBA" id="ARBA00022927"/>
    </source>
</evidence>
<dbReference type="OrthoDB" id="5402633at2759"/>
<dbReference type="GO" id="GO:0006886">
    <property type="term" value="P:intracellular protein transport"/>
    <property type="evidence" value="ECO:0007669"/>
    <property type="project" value="UniProtKB-ARBA"/>
</dbReference>
<dbReference type="PRINTS" id="PR00250">
    <property type="entry name" value="GPCRSTE2"/>
</dbReference>
<feature type="transmembrane region" description="Helical" evidence="6">
    <location>
        <begin position="328"/>
        <end position="351"/>
    </location>
</feature>
<comment type="caution">
    <text evidence="8">The sequence shown here is derived from an EMBL/GenBank/DDBJ whole genome shotgun (WGS) entry which is preliminary data.</text>
</comment>
<dbReference type="PROSITE" id="PS51312">
    <property type="entry name" value="SB"/>
    <property type="match status" value="1"/>
</dbReference>
<dbReference type="CDD" id="cd14939">
    <property type="entry name" value="7tmD_STE2"/>
    <property type="match status" value="1"/>
</dbReference>
<evidence type="ECO:0000259" key="7">
    <source>
        <dbReference type="PROSITE" id="PS51312"/>
    </source>
</evidence>
<dbReference type="InterPro" id="IPR027458">
    <property type="entry name" value="STE2_TM1-TM2_sf"/>
</dbReference>
<evidence type="ECO:0000313" key="8">
    <source>
        <dbReference type="EMBL" id="KAF4472056.1"/>
    </source>
</evidence>
<accession>A0A8H4LQS1</accession>
<gene>
    <name evidence="8" type="ORF">FALBO_1034</name>
</gene>
<sequence length="565" mass="62685">MAGLQAQRTAMLSAIPAFQSEAGQLTQLANVLMSNSNILRDALHKADGVIEGSKSHPVPDVDELLVAPTVVANQLYTLVAEERALGDAIFMLGRAVERGRITPAVFAKMTRSLAREWYLKKALLYINLDLPSLLRFITLLYKKNPLPTKHPDCAVTNYQTLKPTTYFRYHPFSSKSVTMDTFDPYTQNVTFLFADGQTKVEIPMPVIDLWRREIASICINYGTQFGACVIMLITLLVMTPMAKFRRPSNILHAIGLVVCAIRMLLLSLYYLHSFTDFYVFWTRDYSHVPTSELANSIAANTMSLLLVIIIELALMNQAWTMVSLWPDFWKYAISLVSATITLLTIASRIAFSVLQNKANLAVTTARSNVWLTHWMVVMNVLSISWFCAIFNIKLIWHLISNRGVLPSYKALTPMEVLVMTNGILMIIPVIFAGLEWGHWTNFEAASLTLTSVAIILPLGTLAAQRLAASNTSFSYSSAASSGRYPIAVSAAGTGSSMVPLKAPSFTTHRATSDHPAAVFSRCEAGMSSRDHMNPVDLELGKLSDADADGRHVRVDRNVVQREERL</sequence>
<reference evidence="8 9" key="1">
    <citation type="submission" date="2020-01" db="EMBL/GenBank/DDBJ databases">
        <title>Identification and distribution of gene clusters putatively required for synthesis of sphingolipid metabolism inhibitors in phylogenetically diverse species of the filamentous fungus Fusarium.</title>
        <authorList>
            <person name="Kim H.-S."/>
            <person name="Busman M."/>
            <person name="Brown D.W."/>
            <person name="Divon H."/>
            <person name="Uhlig S."/>
            <person name="Proctor R.H."/>
        </authorList>
    </citation>
    <scope>NUCLEOTIDE SEQUENCE [LARGE SCALE GENOMIC DNA]</scope>
    <source>
        <strain evidence="8 9">NRRL 20459</strain>
    </source>
</reference>
<dbReference type="Gene3D" id="1.10.287.920">
    <property type="entry name" value="Pheromone alpha factor receptor"/>
    <property type="match status" value="1"/>
</dbReference>
<protein>
    <submittedName>
        <fullName evidence="8">Pheromone alpha factor receptor</fullName>
    </submittedName>
</protein>
<organism evidence="8 9">
    <name type="scientific">Fusarium albosuccineum</name>
    <dbReference type="NCBI Taxonomy" id="1237068"/>
    <lineage>
        <taxon>Eukaryota</taxon>
        <taxon>Fungi</taxon>
        <taxon>Dikarya</taxon>
        <taxon>Ascomycota</taxon>
        <taxon>Pezizomycotina</taxon>
        <taxon>Sordariomycetes</taxon>
        <taxon>Hypocreomycetidae</taxon>
        <taxon>Hypocreales</taxon>
        <taxon>Nectriaceae</taxon>
        <taxon>Fusarium</taxon>
        <taxon>Fusarium decemcellulare species complex</taxon>
    </lineage>
</organism>
<dbReference type="PANTHER" id="PTHR28009:SF1">
    <property type="entry name" value="PHEROMONE ALPHA FACTOR RECEPTOR"/>
    <property type="match status" value="1"/>
</dbReference>